<dbReference type="Proteomes" id="UP000199387">
    <property type="component" value="Unassembled WGS sequence"/>
</dbReference>
<dbReference type="InterPro" id="IPR052040">
    <property type="entry name" value="GTPase/Isobutyryl-CoA_mutase"/>
</dbReference>
<comment type="similarity">
    <text evidence="1">Belongs to the SIMIBI class G3E GTPase family. ArgK/MeaB subfamily.</text>
</comment>
<keyword evidence="6" id="KW-0418">Kinase</keyword>
<evidence type="ECO:0000256" key="3">
    <source>
        <dbReference type="ARBA" id="ARBA00022801"/>
    </source>
</evidence>
<dbReference type="STRING" id="1236220.SAMN04488112_10965"/>
<dbReference type="GO" id="GO:0003924">
    <property type="term" value="F:GTPase activity"/>
    <property type="evidence" value="ECO:0007669"/>
    <property type="project" value="InterPro"/>
</dbReference>
<dbReference type="Gene3D" id="3.40.50.300">
    <property type="entry name" value="P-loop containing nucleotide triphosphate hydrolases"/>
    <property type="match status" value="1"/>
</dbReference>
<dbReference type="PANTHER" id="PTHR43087">
    <property type="entry name" value="LYSINE/ARGININE/ORNITHINE TRANSPORT SYSTEM KINASE"/>
    <property type="match status" value="1"/>
</dbReference>
<dbReference type="AlphaFoldDB" id="A0A1G6M9D5"/>
<keyword evidence="2" id="KW-0547">Nucleotide-binding</keyword>
<dbReference type="NCBIfam" id="TIGR00750">
    <property type="entry name" value="lao"/>
    <property type="match status" value="1"/>
</dbReference>
<dbReference type="GO" id="GO:0016301">
    <property type="term" value="F:kinase activity"/>
    <property type="evidence" value="ECO:0007669"/>
    <property type="project" value="UniProtKB-KW"/>
</dbReference>
<dbReference type="SUPFAM" id="SSF52540">
    <property type="entry name" value="P-loop containing nucleoside triphosphate hydrolases"/>
    <property type="match status" value="1"/>
</dbReference>
<name>A0A1G6M9D5_9BACL</name>
<evidence type="ECO:0000313" key="6">
    <source>
        <dbReference type="EMBL" id="SDC51937.1"/>
    </source>
</evidence>
<sequence>MNGADQEMTESIKEWAEAIRSGHRRSVARAITTLEGGDPRSEELLKALYPYTGKAFLVGVTGAPGAGKSTLVDSLTAHLRKQGLRVGVLAVDPTSPFTGGALLGDRVRMGRHSLDVDVFIRSMGSRGSLGGLAGTTRQAARVLDAAGYDVIFIETVGVGQSEIDIMHMADSVALVLTPGSGDAVQVFKAGIMETADLFIVNKADRDGTGKLIRDIKEMLHLAKKEGEWMPPVIQTEGKTGRGTEAFWTGLVQHRNFMQREQLWAARRRSHLRREVEAMVEAELHHLLLDRMESPVFHRDLDQVQSRRSTPQQLAREILRELIGGEGGMPK</sequence>
<dbReference type="GO" id="GO:0005525">
    <property type="term" value="F:GTP binding"/>
    <property type="evidence" value="ECO:0007669"/>
    <property type="project" value="UniProtKB-KW"/>
</dbReference>
<dbReference type="InterPro" id="IPR005129">
    <property type="entry name" value="GTPase_ArgK"/>
</dbReference>
<dbReference type="InterPro" id="IPR027417">
    <property type="entry name" value="P-loop_NTPase"/>
</dbReference>
<keyword evidence="6" id="KW-0808">Transferase</keyword>
<accession>A0A1G6M9D5</accession>
<evidence type="ECO:0000313" key="7">
    <source>
        <dbReference type="Proteomes" id="UP000199387"/>
    </source>
</evidence>
<organism evidence="6 7">
    <name type="scientific">Melghirimyces thermohalophilus</name>
    <dbReference type="NCBI Taxonomy" id="1236220"/>
    <lineage>
        <taxon>Bacteria</taxon>
        <taxon>Bacillati</taxon>
        <taxon>Bacillota</taxon>
        <taxon>Bacilli</taxon>
        <taxon>Bacillales</taxon>
        <taxon>Thermoactinomycetaceae</taxon>
        <taxon>Melghirimyces</taxon>
    </lineage>
</organism>
<evidence type="ECO:0000256" key="4">
    <source>
        <dbReference type="ARBA" id="ARBA00023134"/>
    </source>
</evidence>
<keyword evidence="4" id="KW-0342">GTP-binding</keyword>
<protein>
    <submittedName>
        <fullName evidence="6">LAO/AO transport system kinase</fullName>
    </submittedName>
</protein>
<keyword evidence="5" id="KW-0143">Chaperone</keyword>
<dbReference type="EMBL" id="FMZA01000009">
    <property type="protein sequence ID" value="SDC51937.1"/>
    <property type="molecule type" value="Genomic_DNA"/>
</dbReference>
<dbReference type="Gene3D" id="1.20.5.170">
    <property type="match status" value="1"/>
</dbReference>
<reference evidence="6 7" key="1">
    <citation type="submission" date="2016-10" db="EMBL/GenBank/DDBJ databases">
        <authorList>
            <person name="de Groot N.N."/>
        </authorList>
    </citation>
    <scope>NUCLEOTIDE SEQUENCE [LARGE SCALE GENOMIC DNA]</scope>
    <source>
        <strain evidence="6 7">DSM 45514</strain>
    </source>
</reference>
<proteinExistence type="inferred from homology"/>
<dbReference type="Pfam" id="PF03308">
    <property type="entry name" value="MeaB"/>
    <property type="match status" value="1"/>
</dbReference>
<evidence type="ECO:0000256" key="1">
    <source>
        <dbReference type="ARBA" id="ARBA00009625"/>
    </source>
</evidence>
<evidence type="ECO:0000256" key="2">
    <source>
        <dbReference type="ARBA" id="ARBA00022741"/>
    </source>
</evidence>
<dbReference type="CDD" id="cd03114">
    <property type="entry name" value="MMAA-like"/>
    <property type="match status" value="1"/>
</dbReference>
<gene>
    <name evidence="6" type="ORF">SAMN04488112_10965</name>
</gene>
<dbReference type="PANTHER" id="PTHR43087:SF1">
    <property type="entry name" value="LAO_AO TRANSPORT SYSTEM ATPASE"/>
    <property type="match status" value="1"/>
</dbReference>
<keyword evidence="7" id="KW-1185">Reference proteome</keyword>
<evidence type="ECO:0000256" key="5">
    <source>
        <dbReference type="ARBA" id="ARBA00023186"/>
    </source>
</evidence>
<keyword evidence="3" id="KW-0378">Hydrolase</keyword>